<feature type="compositionally biased region" description="Basic and acidic residues" evidence="6">
    <location>
        <begin position="1049"/>
        <end position="1074"/>
    </location>
</feature>
<evidence type="ECO:0000259" key="7">
    <source>
        <dbReference type="SMART" id="SM00249"/>
    </source>
</evidence>
<sequence>MKGRSQRMPQAEPPDDWGDGSWTVDCSCGVTFDDGEEMVSCDECGVWVHTRCSRYVRGEASFACHNCKAAARRLRSAGHMTFPDDTEETEVAQLLVELPTKTDVCPPLPPPPPLPPGSAAGTQRRRLWGEIPLEDRVHVQGVPGGDPSLFEGLSSVFTSQLWKCTGYVPKKFNFQYKELPCWEDEEKKKLGMGKKDGEEDGDNPANRGAADMLFALSKQIIPYVPVKKFDAAMKHEDEGKIPSGSRSLSCRKKDRSKLRTFGQANIGRKKARSIADKIVGDNKRRGSVPSIATKKIEFQKDKNLRVDEATVPGPKSEAQKDEILSEGHSNGLLKGMGHNDKPKHLTSENNKGMSSEQRMKEGNAMGTQVKIEKLDQQEALKTETSKIDLASRGGKSSIAKDLSIDEVSSRAMYYLKQPKDESNFEGHSAKASSNVVMDSGTSKLAIADTASGCKEALGEPVLSSSNDAVTSSTKVGMNGLKIEGADDLSIGNLNFSSSRGIAGKLHSIDNKQPGQLLNKLSENIQDRGNKSSFPSHGHKSEDVKSECNELKEGISSRTGESKKHNRLEDSSDCKAPLEIGHGLKSLVESTKSKSQDLNKLVPSEPNIAVSVIKDSTLIPPAASKLSVLGLSTSTSMSTSSSGKASHLTKAARAKVNISTAPKKESAANPALENMEVVSENPAKGQSKVSTFPGSKSSQMSRTYSATELMGSDSKQELPFQSSKASAKVDTAAILCSDDVVGSWQSQVASGQTKPISPNPSQRTEKSHQPSLYTTSKVSNTSILMHPSVSCNTATNLSDEELALLLHQELNSSPRVPRVPRMRQAAGVQLNATSGMSVLSKRPVSGGKDQVSVFRRKNKEDTLRDVSRNSHELSDESRRKGRIPSFSDHKRQQISTTADKKKESQSRPPDLTSTKSVSLAPSEGEKSDPFSSSEISEQNTSVACSSPGDVPRDESSVIARTLPGLIDGIMSKHKHITYEELCNAVHPHWHDLRKPNGERYAYPSHLHAVHDCLRNRSEWAHLIDQGPKTNSSKKRRKVELDSDMPTVESESEKARTRASKEEDNGVESHREDVPKGKRKARKRRRLQLRGAGVEEDRKRQSCGAVSDYYHSAFSHSSNEGNESLFSEDESQGVGLHAVGTETSSSSSDDSS</sequence>
<keyword evidence="5" id="KW-0539">Nucleus</keyword>
<keyword evidence="3" id="KW-0863">Zinc-finger</keyword>
<feature type="compositionally biased region" description="Basic residues" evidence="6">
    <location>
        <begin position="1075"/>
        <end position="1086"/>
    </location>
</feature>
<dbReference type="SUPFAM" id="SSF57903">
    <property type="entry name" value="FYVE/PHD zinc finger"/>
    <property type="match status" value="1"/>
</dbReference>
<evidence type="ECO:0000256" key="1">
    <source>
        <dbReference type="ARBA" id="ARBA00004123"/>
    </source>
</evidence>
<dbReference type="InterPro" id="IPR013083">
    <property type="entry name" value="Znf_RING/FYVE/PHD"/>
</dbReference>
<feature type="region of interest" description="Disordered" evidence="6">
    <location>
        <begin position="836"/>
        <end position="953"/>
    </location>
</feature>
<dbReference type="Gene3D" id="3.30.40.10">
    <property type="entry name" value="Zinc/RING finger domain, C3HC4 (zinc finger)"/>
    <property type="match status" value="1"/>
</dbReference>
<feature type="compositionally biased region" description="Polar residues" evidence="6">
    <location>
        <begin position="1112"/>
        <end position="1123"/>
    </location>
</feature>
<feature type="compositionally biased region" description="Basic and acidic residues" evidence="6">
    <location>
        <begin position="337"/>
        <end position="346"/>
    </location>
</feature>
<evidence type="ECO:0000313" key="8">
    <source>
        <dbReference type="EMBL" id="WOL16780.1"/>
    </source>
</evidence>
<accession>A0AAQ3KY55</accession>
<evidence type="ECO:0000256" key="4">
    <source>
        <dbReference type="ARBA" id="ARBA00022833"/>
    </source>
</evidence>
<evidence type="ECO:0000256" key="6">
    <source>
        <dbReference type="SAM" id="MobiDB-lite"/>
    </source>
</evidence>
<feature type="region of interest" description="Disordered" evidence="6">
    <location>
        <begin position="678"/>
        <end position="699"/>
    </location>
</feature>
<dbReference type="PANTHER" id="PTHR14571">
    <property type="entry name" value="HISTONE-LYSINE N-METHYLTRANSFERASE SET-26-RELATED"/>
    <property type="match status" value="1"/>
</dbReference>
<feature type="region of interest" description="Disordered" evidence="6">
    <location>
        <begin position="525"/>
        <end position="575"/>
    </location>
</feature>
<dbReference type="InterPro" id="IPR001965">
    <property type="entry name" value="Znf_PHD"/>
</dbReference>
<evidence type="ECO:0000313" key="9">
    <source>
        <dbReference type="Proteomes" id="UP001327560"/>
    </source>
</evidence>
<dbReference type="InterPro" id="IPR011011">
    <property type="entry name" value="Znf_FYVE_PHD"/>
</dbReference>
<dbReference type="EMBL" id="CP136897">
    <property type="protein sequence ID" value="WOL16780.1"/>
    <property type="molecule type" value="Genomic_DNA"/>
</dbReference>
<feature type="compositionally biased region" description="Polar residues" evidence="6">
    <location>
        <begin position="347"/>
        <end position="356"/>
    </location>
</feature>
<evidence type="ECO:0000256" key="2">
    <source>
        <dbReference type="ARBA" id="ARBA00022723"/>
    </source>
</evidence>
<name>A0AAQ3KY55_9LILI</name>
<organism evidence="8 9">
    <name type="scientific">Canna indica</name>
    <name type="common">Indian-shot</name>
    <dbReference type="NCBI Taxonomy" id="4628"/>
    <lineage>
        <taxon>Eukaryota</taxon>
        <taxon>Viridiplantae</taxon>
        <taxon>Streptophyta</taxon>
        <taxon>Embryophyta</taxon>
        <taxon>Tracheophyta</taxon>
        <taxon>Spermatophyta</taxon>
        <taxon>Magnoliopsida</taxon>
        <taxon>Liliopsida</taxon>
        <taxon>Zingiberales</taxon>
        <taxon>Cannaceae</taxon>
        <taxon>Canna</taxon>
    </lineage>
</organism>
<feature type="region of interest" description="Disordered" evidence="6">
    <location>
        <begin position="1023"/>
        <end position="1150"/>
    </location>
</feature>
<dbReference type="PROSITE" id="PS01359">
    <property type="entry name" value="ZF_PHD_1"/>
    <property type="match status" value="1"/>
</dbReference>
<feature type="compositionally biased region" description="Polar residues" evidence="6">
    <location>
        <begin position="686"/>
        <end position="699"/>
    </location>
</feature>
<dbReference type="Pfam" id="PF24659">
    <property type="entry name" value="DUF7648"/>
    <property type="match status" value="1"/>
</dbReference>
<feature type="compositionally biased region" description="Polar residues" evidence="6">
    <location>
        <begin position="928"/>
        <end position="943"/>
    </location>
</feature>
<dbReference type="AlphaFoldDB" id="A0AAQ3KY55"/>
<feature type="compositionally biased region" description="Basic and acidic residues" evidence="6">
    <location>
        <begin position="857"/>
        <end position="877"/>
    </location>
</feature>
<keyword evidence="9" id="KW-1185">Reference proteome</keyword>
<feature type="region of interest" description="Disordered" evidence="6">
    <location>
        <begin position="307"/>
        <end position="362"/>
    </location>
</feature>
<feature type="region of interest" description="Disordered" evidence="6">
    <location>
        <begin position="745"/>
        <end position="772"/>
    </location>
</feature>
<feature type="compositionally biased region" description="Basic and acidic residues" evidence="6">
    <location>
        <begin position="538"/>
        <end position="572"/>
    </location>
</feature>
<dbReference type="InterPro" id="IPR019786">
    <property type="entry name" value="Zinc_finger_PHD-type_CS"/>
</dbReference>
<keyword evidence="2" id="KW-0479">Metal-binding</keyword>
<evidence type="ECO:0000256" key="3">
    <source>
        <dbReference type="ARBA" id="ARBA00022771"/>
    </source>
</evidence>
<dbReference type="GO" id="GO:0005634">
    <property type="term" value="C:nucleus"/>
    <property type="evidence" value="ECO:0007669"/>
    <property type="project" value="UniProtKB-SubCell"/>
</dbReference>
<evidence type="ECO:0000256" key="5">
    <source>
        <dbReference type="ARBA" id="ARBA00023242"/>
    </source>
</evidence>
<gene>
    <name evidence="8" type="ORF">Cni_G25568</name>
</gene>
<feature type="compositionally biased region" description="Polar residues" evidence="6">
    <location>
        <begin position="745"/>
        <end position="761"/>
    </location>
</feature>
<keyword evidence="4" id="KW-0862">Zinc</keyword>
<protein>
    <recommendedName>
        <fullName evidence="7">Zinc finger PHD-type domain-containing protein</fullName>
    </recommendedName>
</protein>
<proteinExistence type="predicted"/>
<dbReference type="Proteomes" id="UP001327560">
    <property type="component" value="Chromosome 8"/>
</dbReference>
<dbReference type="GO" id="GO:0008270">
    <property type="term" value="F:zinc ion binding"/>
    <property type="evidence" value="ECO:0007669"/>
    <property type="project" value="UniProtKB-KW"/>
</dbReference>
<reference evidence="8 9" key="1">
    <citation type="submission" date="2023-10" db="EMBL/GenBank/DDBJ databases">
        <title>Chromosome-scale genome assembly provides insights into flower coloration mechanisms of Canna indica.</title>
        <authorList>
            <person name="Li C."/>
        </authorList>
    </citation>
    <scope>NUCLEOTIDE SEQUENCE [LARGE SCALE GENOMIC DNA]</scope>
    <source>
        <tissue evidence="8">Flower</tissue>
    </source>
</reference>
<dbReference type="InterPro" id="IPR056065">
    <property type="entry name" value="DUF7648"/>
</dbReference>
<dbReference type="PANTHER" id="PTHR14571:SF9">
    <property type="entry name" value="HISTONE-LYSINE N-METHYLTRANSFERASE SET-26-RELATED"/>
    <property type="match status" value="1"/>
</dbReference>
<dbReference type="SMART" id="SM00249">
    <property type="entry name" value="PHD"/>
    <property type="match status" value="1"/>
</dbReference>
<comment type="subcellular location">
    <subcellularLocation>
        <location evidence="1">Nucleus</location>
    </subcellularLocation>
</comment>
<feature type="domain" description="Zinc finger PHD-type" evidence="7">
    <location>
        <begin position="25"/>
        <end position="68"/>
    </location>
</feature>